<evidence type="ECO:0000256" key="1">
    <source>
        <dbReference type="ARBA" id="ARBA00004496"/>
    </source>
</evidence>
<evidence type="ECO:0000313" key="10">
    <source>
        <dbReference type="Proteomes" id="UP000546970"/>
    </source>
</evidence>
<evidence type="ECO:0000259" key="8">
    <source>
        <dbReference type="PROSITE" id="PS51096"/>
    </source>
</evidence>
<dbReference type="PANTHER" id="PTHR33799:SF1">
    <property type="entry name" value="PTS SYSTEM MANNOSE-SPECIFIC EIIAB COMPONENT-RELATED"/>
    <property type="match status" value="1"/>
</dbReference>
<protein>
    <submittedName>
        <fullName evidence="9">PTS sugar transporter subunit IIA</fullName>
    </submittedName>
</protein>
<accession>A0A7X9UD40</accession>
<keyword evidence="3" id="KW-0963">Cytoplasm</keyword>
<keyword evidence="2" id="KW-0813">Transport</keyword>
<keyword evidence="5" id="KW-0808">Transferase</keyword>
<dbReference type="Proteomes" id="UP000546970">
    <property type="component" value="Unassembled WGS sequence"/>
</dbReference>
<dbReference type="Gene3D" id="3.40.50.510">
    <property type="entry name" value="Phosphotransferase system, mannose-type IIA component"/>
    <property type="match status" value="1"/>
</dbReference>
<dbReference type="CDD" id="cd00006">
    <property type="entry name" value="PTS_IIA_man"/>
    <property type="match status" value="1"/>
</dbReference>
<dbReference type="EMBL" id="JABBCP010000007">
    <property type="protein sequence ID" value="NMF56305.1"/>
    <property type="molecule type" value="Genomic_DNA"/>
</dbReference>
<keyword evidence="4 9" id="KW-0762">Sugar transport</keyword>
<gene>
    <name evidence="9" type="ORF">HF320_08215</name>
</gene>
<dbReference type="InterPro" id="IPR004701">
    <property type="entry name" value="PTS_EIIA_man-typ"/>
</dbReference>
<evidence type="ECO:0000256" key="3">
    <source>
        <dbReference type="ARBA" id="ARBA00022490"/>
    </source>
</evidence>
<dbReference type="AlphaFoldDB" id="A0A7X9UD40"/>
<dbReference type="GO" id="GO:0005737">
    <property type="term" value="C:cytoplasm"/>
    <property type="evidence" value="ECO:0007669"/>
    <property type="project" value="UniProtKB-SubCell"/>
</dbReference>
<comment type="caution">
    <text evidence="9">The sequence shown here is derived from an EMBL/GenBank/DDBJ whole genome shotgun (WGS) entry which is preliminary data.</text>
</comment>
<keyword evidence="6" id="KW-0598">Phosphotransferase system</keyword>
<keyword evidence="7" id="KW-0418">Kinase</keyword>
<evidence type="ECO:0000313" key="9">
    <source>
        <dbReference type="EMBL" id="NMF56305.1"/>
    </source>
</evidence>
<dbReference type="SUPFAM" id="SSF53062">
    <property type="entry name" value="PTS system fructose IIA component-like"/>
    <property type="match status" value="1"/>
</dbReference>
<dbReference type="InterPro" id="IPR033887">
    <property type="entry name" value="PTS_IIA_man"/>
</dbReference>
<dbReference type="PROSITE" id="PS51096">
    <property type="entry name" value="PTS_EIIA_TYPE_4"/>
    <property type="match status" value="1"/>
</dbReference>
<reference evidence="9 10" key="1">
    <citation type="submission" date="2020-04" db="EMBL/GenBank/DDBJ databases">
        <title>Collinsella sp. KGMB02528 nov., an anaerobic actinobacterium isolated from human feces.</title>
        <authorList>
            <person name="Han K.-I."/>
            <person name="Eom M.K."/>
            <person name="Kim J.-S."/>
            <person name="Lee K.C."/>
            <person name="Suh M.K."/>
            <person name="Park S.-H."/>
            <person name="Lee J.H."/>
            <person name="Kang S.W."/>
            <person name="Park J.-E."/>
            <person name="Oh B.S."/>
            <person name="Yu S.Y."/>
            <person name="Choi S.-H."/>
            <person name="Lee D.H."/>
            <person name="Yoon H."/>
            <person name="Kim B.-Y."/>
            <person name="Lee J.H."/>
            <person name="Lee J.-S."/>
        </authorList>
    </citation>
    <scope>NUCLEOTIDE SEQUENCE [LARGE SCALE GENOMIC DNA]</scope>
    <source>
        <strain evidence="9 10">KGMB02528</strain>
    </source>
</reference>
<proteinExistence type="predicted"/>
<dbReference type="Pfam" id="PF03610">
    <property type="entry name" value="EIIA-man"/>
    <property type="match status" value="1"/>
</dbReference>
<keyword evidence="10" id="KW-1185">Reference proteome</keyword>
<dbReference type="GO" id="GO:0016301">
    <property type="term" value="F:kinase activity"/>
    <property type="evidence" value="ECO:0007669"/>
    <property type="project" value="UniProtKB-KW"/>
</dbReference>
<evidence type="ECO:0000256" key="6">
    <source>
        <dbReference type="ARBA" id="ARBA00022683"/>
    </source>
</evidence>
<dbReference type="PANTHER" id="PTHR33799">
    <property type="entry name" value="PTS PERMEASE-RELATED-RELATED"/>
    <property type="match status" value="1"/>
</dbReference>
<feature type="domain" description="PTS EIIA type-4" evidence="8">
    <location>
        <begin position="1"/>
        <end position="125"/>
    </location>
</feature>
<evidence type="ECO:0000256" key="5">
    <source>
        <dbReference type="ARBA" id="ARBA00022679"/>
    </source>
</evidence>
<dbReference type="GO" id="GO:0009401">
    <property type="term" value="P:phosphoenolpyruvate-dependent sugar phosphotransferase system"/>
    <property type="evidence" value="ECO:0007669"/>
    <property type="project" value="UniProtKB-KW"/>
</dbReference>
<dbReference type="RefSeq" id="WP_169277866.1">
    <property type="nucleotide sequence ID" value="NZ_JABBCP010000007.1"/>
</dbReference>
<dbReference type="InterPro" id="IPR036662">
    <property type="entry name" value="PTS_EIIA_man-typ_sf"/>
</dbReference>
<evidence type="ECO:0000256" key="7">
    <source>
        <dbReference type="ARBA" id="ARBA00022777"/>
    </source>
</evidence>
<dbReference type="InterPro" id="IPR051471">
    <property type="entry name" value="Bacterial_PTS_sugar_comp"/>
</dbReference>
<dbReference type="GO" id="GO:0016020">
    <property type="term" value="C:membrane"/>
    <property type="evidence" value="ECO:0007669"/>
    <property type="project" value="InterPro"/>
</dbReference>
<evidence type="ECO:0000256" key="4">
    <source>
        <dbReference type="ARBA" id="ARBA00022597"/>
    </source>
</evidence>
<organism evidence="9 10">
    <name type="scientific">Collinsella acetigenes</name>
    <dbReference type="NCBI Taxonomy" id="2713419"/>
    <lineage>
        <taxon>Bacteria</taxon>
        <taxon>Bacillati</taxon>
        <taxon>Actinomycetota</taxon>
        <taxon>Coriobacteriia</taxon>
        <taxon>Coriobacteriales</taxon>
        <taxon>Coriobacteriaceae</taxon>
        <taxon>Collinsella</taxon>
    </lineage>
</organism>
<sequence>MIGLLLTGHDQFAGGLLSAINMVAGSQPRIKALSFEDHRAATYPAKLHAAIGSLRAESNGVIVLTDFMGGTPWNQAMIAAQDYSDVAVIAGANVPMLLDTLDYLESDYTLDDMVEELIAAGKDGVKYRHLPRLRAVEYEDPSEKGEGI</sequence>
<evidence type="ECO:0000256" key="2">
    <source>
        <dbReference type="ARBA" id="ARBA00022448"/>
    </source>
</evidence>
<name>A0A7X9UD40_9ACTN</name>
<comment type="subcellular location">
    <subcellularLocation>
        <location evidence="1">Cytoplasm</location>
    </subcellularLocation>
</comment>